<feature type="domain" description="C2H2-type" evidence="8">
    <location>
        <begin position="240"/>
        <end position="267"/>
    </location>
</feature>
<dbReference type="Pfam" id="PF13912">
    <property type="entry name" value="zf-C2H2_6"/>
    <property type="match status" value="2"/>
</dbReference>
<feature type="domain" description="C2H2-type" evidence="8">
    <location>
        <begin position="126"/>
        <end position="154"/>
    </location>
</feature>
<evidence type="ECO:0000259" key="8">
    <source>
        <dbReference type="PROSITE" id="PS50157"/>
    </source>
</evidence>
<dbReference type="FunFam" id="3.30.160.60:FF:000100">
    <property type="entry name" value="Zinc finger 45-like"/>
    <property type="match status" value="1"/>
</dbReference>
<feature type="domain" description="C2H2-type" evidence="8">
    <location>
        <begin position="323"/>
        <end position="350"/>
    </location>
</feature>
<evidence type="ECO:0000256" key="4">
    <source>
        <dbReference type="ARBA" id="ARBA00022771"/>
    </source>
</evidence>
<sequence length="379" mass="44477">MSFENFKLKTIKQEDFNSSIKNFVIKIKKLDPNLIIKEEKFEEIPVVSENQIIKQEPEVEFELQLPEEEENDKKSRNFVCKTCNIQFDTLQRLNLHQRTHNDPIKCKKCEKTFKIIGKLKQHQCMFQCKICLKDFLRRDNLNQHVNYVHEKWKESQLFTCDHCGKGFKYLKSLVCHMKQHMKVKPFVCEICNQGFSVINTFRQHKLTHGGKIPCKICKKMLKPSAVYYHMKQSHENDKKISCNFCDLMFKTKSDLANHLLSHNKKFDCSLCGKSFNKANKLKEHLLSHADLNAFKCNICNKNFAQSDCLEKHKKIVHEDGKAFRCTKCGFTTNIMATLLKHTKGHKNDEIVELLSCKLCDEMFVTKISLKNHVSKIHNK</sequence>
<keyword evidence="3" id="KW-0677">Repeat</keyword>
<evidence type="ECO:0000256" key="1">
    <source>
        <dbReference type="ARBA" id="ARBA00004123"/>
    </source>
</evidence>
<evidence type="ECO:0000256" key="7">
    <source>
        <dbReference type="PROSITE-ProRule" id="PRU00042"/>
    </source>
</evidence>
<evidence type="ECO:0000256" key="2">
    <source>
        <dbReference type="ARBA" id="ARBA00022723"/>
    </source>
</evidence>
<dbReference type="AlphaFoldDB" id="A0A9J6BHH1"/>
<dbReference type="OrthoDB" id="7775629at2759"/>
<dbReference type="Pfam" id="PF00096">
    <property type="entry name" value="zf-C2H2"/>
    <property type="match status" value="4"/>
</dbReference>
<keyword evidence="2" id="KW-0479">Metal-binding</keyword>
<keyword evidence="5" id="KW-0862">Zinc</keyword>
<dbReference type="GO" id="GO:0005634">
    <property type="term" value="C:nucleus"/>
    <property type="evidence" value="ECO:0007669"/>
    <property type="project" value="UniProtKB-SubCell"/>
</dbReference>
<evidence type="ECO:0000256" key="6">
    <source>
        <dbReference type="ARBA" id="ARBA00023242"/>
    </source>
</evidence>
<evidence type="ECO:0000313" key="9">
    <source>
        <dbReference type="EMBL" id="KAG5669023.1"/>
    </source>
</evidence>
<feature type="domain" description="C2H2-type" evidence="8">
    <location>
        <begin position="354"/>
        <end position="379"/>
    </location>
</feature>
<protein>
    <recommendedName>
        <fullName evidence="8">C2H2-type domain-containing protein</fullName>
    </recommendedName>
</protein>
<gene>
    <name evidence="9" type="ORF">PVAND_016925</name>
</gene>
<comment type="subcellular location">
    <subcellularLocation>
        <location evidence="1">Nucleus</location>
    </subcellularLocation>
</comment>
<dbReference type="InterPro" id="IPR050888">
    <property type="entry name" value="ZnF_C2H2-type_TF"/>
</dbReference>
<keyword evidence="10" id="KW-1185">Reference proteome</keyword>
<dbReference type="InterPro" id="IPR036236">
    <property type="entry name" value="Znf_C2H2_sf"/>
</dbReference>
<feature type="domain" description="C2H2-type" evidence="8">
    <location>
        <begin position="158"/>
        <end position="185"/>
    </location>
</feature>
<organism evidence="9 10">
    <name type="scientific">Polypedilum vanderplanki</name>
    <name type="common">Sleeping chironomid midge</name>
    <dbReference type="NCBI Taxonomy" id="319348"/>
    <lineage>
        <taxon>Eukaryota</taxon>
        <taxon>Metazoa</taxon>
        <taxon>Ecdysozoa</taxon>
        <taxon>Arthropoda</taxon>
        <taxon>Hexapoda</taxon>
        <taxon>Insecta</taxon>
        <taxon>Pterygota</taxon>
        <taxon>Neoptera</taxon>
        <taxon>Endopterygota</taxon>
        <taxon>Diptera</taxon>
        <taxon>Nematocera</taxon>
        <taxon>Chironomoidea</taxon>
        <taxon>Chironomidae</taxon>
        <taxon>Chironominae</taxon>
        <taxon>Polypedilum</taxon>
        <taxon>Polypedilum</taxon>
    </lineage>
</organism>
<reference evidence="9" key="1">
    <citation type="submission" date="2021-03" db="EMBL/GenBank/DDBJ databases">
        <title>Chromosome level genome of the anhydrobiotic midge Polypedilum vanderplanki.</title>
        <authorList>
            <person name="Yoshida Y."/>
            <person name="Kikawada T."/>
            <person name="Gusev O."/>
        </authorList>
    </citation>
    <scope>NUCLEOTIDE SEQUENCE</scope>
    <source>
        <strain evidence="9">NIAS01</strain>
        <tissue evidence="9">Whole body or cell culture</tissue>
    </source>
</reference>
<feature type="domain" description="C2H2-type" evidence="8">
    <location>
        <begin position="186"/>
        <end position="213"/>
    </location>
</feature>
<dbReference type="PROSITE" id="PS00028">
    <property type="entry name" value="ZINC_FINGER_C2H2_1"/>
    <property type="match status" value="7"/>
</dbReference>
<dbReference type="PANTHER" id="PTHR24406">
    <property type="entry name" value="TRANSCRIPTIONAL REPRESSOR CTCFL-RELATED"/>
    <property type="match status" value="1"/>
</dbReference>
<dbReference type="Proteomes" id="UP001107558">
    <property type="component" value="Chromosome 4"/>
</dbReference>
<dbReference type="GO" id="GO:0008270">
    <property type="term" value="F:zinc ion binding"/>
    <property type="evidence" value="ECO:0007669"/>
    <property type="project" value="UniProtKB-KW"/>
</dbReference>
<proteinExistence type="predicted"/>
<dbReference type="PROSITE" id="PS50157">
    <property type="entry name" value="ZINC_FINGER_C2H2_2"/>
    <property type="match status" value="9"/>
</dbReference>
<comment type="caution">
    <text evidence="9">The sequence shown here is derived from an EMBL/GenBank/DDBJ whole genome shotgun (WGS) entry which is preliminary data.</text>
</comment>
<feature type="domain" description="C2H2-type" evidence="8">
    <location>
        <begin position="294"/>
        <end position="322"/>
    </location>
</feature>
<name>A0A9J6BHH1_POLVA</name>
<feature type="domain" description="C2H2-type" evidence="8">
    <location>
        <begin position="78"/>
        <end position="105"/>
    </location>
</feature>
<dbReference type="EMBL" id="JADBJN010000004">
    <property type="protein sequence ID" value="KAG5669023.1"/>
    <property type="molecule type" value="Genomic_DNA"/>
</dbReference>
<feature type="domain" description="C2H2-type" evidence="8">
    <location>
        <begin position="266"/>
        <end position="293"/>
    </location>
</feature>
<dbReference type="SUPFAM" id="SSF57667">
    <property type="entry name" value="beta-beta-alpha zinc fingers"/>
    <property type="match status" value="6"/>
</dbReference>
<evidence type="ECO:0000313" key="10">
    <source>
        <dbReference type="Proteomes" id="UP001107558"/>
    </source>
</evidence>
<keyword evidence="4 7" id="KW-0863">Zinc-finger</keyword>
<dbReference type="SMART" id="SM00355">
    <property type="entry name" value="ZnF_C2H2"/>
    <property type="match status" value="11"/>
</dbReference>
<dbReference type="Gene3D" id="3.30.160.60">
    <property type="entry name" value="Classic Zinc Finger"/>
    <property type="match status" value="8"/>
</dbReference>
<accession>A0A9J6BHH1</accession>
<evidence type="ECO:0000256" key="5">
    <source>
        <dbReference type="ARBA" id="ARBA00022833"/>
    </source>
</evidence>
<keyword evidence="6" id="KW-0539">Nucleus</keyword>
<evidence type="ECO:0000256" key="3">
    <source>
        <dbReference type="ARBA" id="ARBA00022737"/>
    </source>
</evidence>
<dbReference type="InterPro" id="IPR013087">
    <property type="entry name" value="Znf_C2H2_type"/>
</dbReference>